<evidence type="ECO:0000256" key="4">
    <source>
        <dbReference type="ARBA" id="ARBA00001946"/>
    </source>
</evidence>
<evidence type="ECO:0000313" key="18">
    <source>
        <dbReference type="EMBL" id="BAT08994.1"/>
    </source>
</evidence>
<evidence type="ECO:0000256" key="16">
    <source>
        <dbReference type="ARBA" id="ARBA00077644"/>
    </source>
</evidence>
<accession>A0A0N7KR45</accession>
<evidence type="ECO:0000256" key="8">
    <source>
        <dbReference type="ARBA" id="ARBA00022679"/>
    </source>
</evidence>
<comment type="catalytic activity">
    <reaction evidence="3">
        <text>1D-myo-inositol 1,3,4-trisphosphate + ATP = 1D-myo-inositol 1,3,4,5-tetrakisphosphate + ADP + H(+)</text>
        <dbReference type="Rhea" id="RHEA:13253"/>
        <dbReference type="ChEBI" id="CHEBI:15378"/>
        <dbReference type="ChEBI" id="CHEBI:30616"/>
        <dbReference type="ChEBI" id="CHEBI:57895"/>
        <dbReference type="ChEBI" id="CHEBI:58414"/>
        <dbReference type="ChEBI" id="CHEBI:456216"/>
        <dbReference type="EC" id="2.7.1.159"/>
    </reaction>
</comment>
<dbReference type="InterPro" id="IPR040464">
    <property type="entry name" value="InsP(3)kin_ATP-grasp"/>
</dbReference>
<feature type="domain" description="Inositol 1,3,4-trisphosphate 5/6-kinase ATP-grasp" evidence="17">
    <location>
        <begin position="295"/>
        <end position="480"/>
    </location>
</feature>
<dbReference type="PANTHER" id="PTHR14217">
    <property type="entry name" value="INOSITOL-TETRAKISPHOSPHATE 1-KINASE"/>
    <property type="match status" value="1"/>
</dbReference>
<comment type="similarity">
    <text evidence="5">Belongs to the ITPK1 family.</text>
</comment>
<evidence type="ECO:0000256" key="11">
    <source>
        <dbReference type="ARBA" id="ARBA00022777"/>
    </source>
</evidence>
<protein>
    <recommendedName>
        <fullName evidence="15">Inositol-tetrakisphosphate 1-kinase 6</fullName>
        <ecNumber evidence="7">2.7.1.159</ecNumber>
    </recommendedName>
    <alternativeName>
        <fullName evidence="16">Inositol 1,3,4-trisphosphate 5/6-kinase 6</fullName>
    </alternativeName>
</protein>
<comment type="subunit">
    <text evidence="6">Monomer.</text>
</comment>
<dbReference type="Gramene" id="Os09t0518700-02">
    <property type="protein sequence ID" value="Os09t0518700-02"/>
    <property type="gene ID" value="Os09g0518700"/>
</dbReference>
<dbReference type="GO" id="GO:0032957">
    <property type="term" value="P:inositol trisphosphate metabolic process"/>
    <property type="evidence" value="ECO:0007669"/>
    <property type="project" value="InterPro"/>
</dbReference>
<dbReference type="Proteomes" id="UP000059680">
    <property type="component" value="Chromosome 9"/>
</dbReference>
<evidence type="ECO:0007829" key="21">
    <source>
        <dbReference type="ProteomicsDB" id="A0A0N7KR45"/>
    </source>
</evidence>
<comment type="function">
    <text evidence="14">Kinase that can phosphorylate various inositol polyphosphate such as Ins(3,4,5,6)P4 or Ins(1,3,4)P3 and participates in phytic acid biosynthesis in developing seeds. Phytic acid is the primary storage form of phosphorus in cereal grains and other plant seeds.</text>
</comment>
<evidence type="ECO:0000256" key="14">
    <source>
        <dbReference type="ARBA" id="ARBA00057506"/>
    </source>
</evidence>
<dbReference type="InterPro" id="IPR008656">
    <property type="entry name" value="Inositol_tetrakis-P_1-kinase"/>
</dbReference>
<dbReference type="GO" id="GO:0047325">
    <property type="term" value="F:inositol-3,4,5,6-tetrakisphosphate 1-kinase activity"/>
    <property type="evidence" value="ECO:0007669"/>
    <property type="project" value="UniProtKB-EC"/>
</dbReference>
<sequence length="504" mass="55983">MAAMGRSVRVVLDSSVLLDPSGVTAEEEEVVVALRPGAEALLRRLRYSNLRVAICHPEGLPTNESGFLEKTAKLYSFGYMPLTSPSGSNLLNELMLEWSGTNFCFYVTSGVHEGLLSELQNHNWEVIAMGNEDVIKNSGVIHISMLQELLITLATSIKKEIGNSSAFVVGYVMKQSREEDFAKRGAFPIYPSKNDLIFVPLSFELPLASQLQEVDLVLHKITDEIINIDPNSSISFPKGISFSPGMSEIIRFVEEHCDFCVIDPFKNIYPLLDRIQIQEILIRLEGLSAEGRPKLRAPCFLKIESFCGSELQKQLAEAKLSFPLIVKPQVACGVADAHNMALIFKIEEFSNLSVPLPAILQEYIDHGSKIFKFYAIGDKIFHAIKNSMPNASHLKSSSGGKPLTFNSLKTLPVATKEQLLQNEVQDSKLLDINLVEEAAKLLKELLGLTIFGFDVVVQESSGDHVIVDLNYLPSFKEVPDNVAMPAFWDAIKQSYESRKQMTQT</sequence>
<dbReference type="Pfam" id="PF05770">
    <property type="entry name" value="Ins134_P3_kin"/>
    <property type="match status" value="1"/>
</dbReference>
<dbReference type="GO" id="GO:0052726">
    <property type="term" value="F:inositol-1,3,4-trisphosphate 5-kinase activity"/>
    <property type="evidence" value="ECO:0007669"/>
    <property type="project" value="InterPro"/>
</dbReference>
<keyword evidence="10" id="KW-0547">Nucleotide-binding</keyword>
<keyword evidence="11" id="KW-0418">Kinase</keyword>
<organism evidence="18 19">
    <name type="scientific">Oryza sativa subsp. japonica</name>
    <name type="common">Rice</name>
    <dbReference type="NCBI Taxonomy" id="39947"/>
    <lineage>
        <taxon>Eukaryota</taxon>
        <taxon>Viridiplantae</taxon>
        <taxon>Streptophyta</taxon>
        <taxon>Embryophyta</taxon>
        <taxon>Tracheophyta</taxon>
        <taxon>Spermatophyta</taxon>
        <taxon>Magnoliopsida</taxon>
        <taxon>Liliopsida</taxon>
        <taxon>Poales</taxon>
        <taxon>Poaceae</taxon>
        <taxon>BOP clade</taxon>
        <taxon>Oryzoideae</taxon>
        <taxon>Oryzeae</taxon>
        <taxon>Oryzinae</taxon>
        <taxon>Oryza</taxon>
        <taxon>Oryza sativa</taxon>
    </lineage>
</organism>
<dbReference type="FunFam" id="3.30.470.20:FF:000047">
    <property type="entry name" value="Inositol-tetrakisphosphate 1-kinase 4"/>
    <property type="match status" value="1"/>
</dbReference>
<dbReference type="GO" id="GO:0000287">
    <property type="term" value="F:magnesium ion binding"/>
    <property type="evidence" value="ECO:0007669"/>
    <property type="project" value="InterPro"/>
</dbReference>
<evidence type="ECO:0000256" key="12">
    <source>
        <dbReference type="ARBA" id="ARBA00022840"/>
    </source>
</evidence>
<dbReference type="GO" id="GO:0005524">
    <property type="term" value="F:ATP binding"/>
    <property type="evidence" value="ECO:0007669"/>
    <property type="project" value="UniProtKB-KW"/>
</dbReference>
<keyword evidence="19" id="KW-1185">Reference proteome</keyword>
<dbReference type="AlphaFoldDB" id="A0A0N7KR45"/>
<comment type="cofactor">
    <cofactor evidence="4">
        <name>Mg(2+)</name>
        <dbReference type="ChEBI" id="CHEBI:18420"/>
    </cofactor>
</comment>
<dbReference type="ExpressionAtlas" id="A0A0N7KR45">
    <property type="expression patterns" value="baseline and differential"/>
</dbReference>
<dbReference type="Gene3D" id="3.30.470.20">
    <property type="entry name" value="ATP-grasp fold, B domain"/>
    <property type="match status" value="1"/>
</dbReference>
<proteinExistence type="evidence at protein level"/>
<evidence type="ECO:0000256" key="15">
    <source>
        <dbReference type="ARBA" id="ARBA00073898"/>
    </source>
</evidence>
<evidence type="ECO:0000256" key="7">
    <source>
        <dbReference type="ARBA" id="ARBA00012017"/>
    </source>
</evidence>
<evidence type="ECO:0000256" key="5">
    <source>
        <dbReference type="ARBA" id="ARBA00009601"/>
    </source>
</evidence>
<keyword evidence="8" id="KW-0808">Transferase</keyword>
<evidence type="ECO:0000313" key="19">
    <source>
        <dbReference type="Proteomes" id="UP000059680"/>
    </source>
</evidence>
<dbReference type="GO" id="GO:0052725">
    <property type="term" value="F:inositol-1,3,4-trisphosphate 6-kinase activity"/>
    <property type="evidence" value="ECO:0007669"/>
    <property type="project" value="InterPro"/>
</dbReference>
<dbReference type="EC" id="2.7.1.159" evidence="7"/>
<evidence type="ECO:0000256" key="13">
    <source>
        <dbReference type="ARBA" id="ARBA00022842"/>
    </source>
</evidence>
<keyword evidence="9" id="KW-0479">Metal-binding</keyword>
<dbReference type="PIRSF" id="PIRSF038163">
    <property type="entry name" value="ITPK_uncN"/>
    <property type="match status" value="1"/>
</dbReference>
<keyword evidence="20 21" id="KW-1267">Proteomics identification</keyword>
<reference evidence="19" key="1">
    <citation type="journal article" date="2005" name="Nature">
        <title>The map-based sequence of the rice genome.</title>
        <authorList>
            <consortium name="International rice genome sequencing project (IRGSP)"/>
            <person name="Matsumoto T."/>
            <person name="Wu J."/>
            <person name="Kanamori H."/>
            <person name="Katayose Y."/>
            <person name="Fujisawa M."/>
            <person name="Namiki N."/>
            <person name="Mizuno H."/>
            <person name="Yamamoto K."/>
            <person name="Antonio B.A."/>
            <person name="Baba T."/>
            <person name="Sakata K."/>
            <person name="Nagamura Y."/>
            <person name="Aoki H."/>
            <person name="Arikawa K."/>
            <person name="Arita K."/>
            <person name="Bito T."/>
            <person name="Chiden Y."/>
            <person name="Fujitsuka N."/>
            <person name="Fukunaka R."/>
            <person name="Hamada M."/>
            <person name="Harada C."/>
            <person name="Hayashi A."/>
            <person name="Hijishita S."/>
            <person name="Honda M."/>
            <person name="Hosokawa S."/>
            <person name="Ichikawa Y."/>
            <person name="Idonuma A."/>
            <person name="Iijima M."/>
            <person name="Ikeda M."/>
            <person name="Ikeno M."/>
            <person name="Ito K."/>
            <person name="Ito S."/>
            <person name="Ito T."/>
            <person name="Ito Y."/>
            <person name="Ito Y."/>
            <person name="Iwabuchi A."/>
            <person name="Kamiya K."/>
            <person name="Karasawa W."/>
            <person name="Kurita K."/>
            <person name="Katagiri S."/>
            <person name="Kikuta A."/>
            <person name="Kobayashi H."/>
            <person name="Kobayashi N."/>
            <person name="Machita K."/>
            <person name="Maehara T."/>
            <person name="Masukawa M."/>
            <person name="Mizubayashi T."/>
            <person name="Mukai Y."/>
            <person name="Nagasaki H."/>
            <person name="Nagata Y."/>
            <person name="Naito S."/>
            <person name="Nakashima M."/>
            <person name="Nakama Y."/>
            <person name="Nakamichi Y."/>
            <person name="Nakamura M."/>
            <person name="Meguro A."/>
            <person name="Negishi M."/>
            <person name="Ohta I."/>
            <person name="Ohta T."/>
            <person name="Okamoto M."/>
            <person name="Ono N."/>
            <person name="Saji S."/>
            <person name="Sakaguchi M."/>
            <person name="Sakai K."/>
            <person name="Shibata M."/>
            <person name="Shimokawa T."/>
            <person name="Song J."/>
            <person name="Takazaki Y."/>
            <person name="Terasawa K."/>
            <person name="Tsugane M."/>
            <person name="Tsuji K."/>
            <person name="Ueda S."/>
            <person name="Waki K."/>
            <person name="Yamagata H."/>
            <person name="Yamamoto M."/>
            <person name="Yamamoto S."/>
            <person name="Yamane H."/>
            <person name="Yoshiki S."/>
            <person name="Yoshihara R."/>
            <person name="Yukawa K."/>
            <person name="Zhong H."/>
            <person name="Yano M."/>
            <person name="Yuan Q."/>
            <person name="Ouyang S."/>
            <person name="Liu J."/>
            <person name="Jones K.M."/>
            <person name="Gansberger K."/>
            <person name="Moffat K."/>
            <person name="Hill J."/>
            <person name="Bera J."/>
            <person name="Fadrosh D."/>
            <person name="Jin S."/>
            <person name="Johri S."/>
            <person name="Kim M."/>
            <person name="Overton L."/>
            <person name="Reardon M."/>
            <person name="Tsitrin T."/>
            <person name="Vuong H."/>
            <person name="Weaver B."/>
            <person name="Ciecko A."/>
            <person name="Tallon L."/>
            <person name="Jackson J."/>
            <person name="Pai G."/>
            <person name="Aken S.V."/>
            <person name="Utterback T."/>
            <person name="Reidmuller S."/>
            <person name="Feldblyum T."/>
            <person name="Hsiao J."/>
            <person name="Zismann V."/>
            <person name="Iobst S."/>
            <person name="de Vazeille A.R."/>
            <person name="Buell C.R."/>
            <person name="Ying K."/>
            <person name="Li Y."/>
            <person name="Lu T."/>
            <person name="Huang Y."/>
            <person name="Zhao Q."/>
            <person name="Feng Q."/>
            <person name="Zhang L."/>
            <person name="Zhu J."/>
            <person name="Weng Q."/>
            <person name="Mu J."/>
            <person name="Lu Y."/>
            <person name="Fan D."/>
            <person name="Liu Y."/>
            <person name="Guan J."/>
            <person name="Zhang Y."/>
            <person name="Yu S."/>
            <person name="Liu X."/>
            <person name="Zhang Y."/>
            <person name="Hong G."/>
            <person name="Han B."/>
            <person name="Choisne N."/>
            <person name="Demange N."/>
            <person name="Orjeda G."/>
            <person name="Samain S."/>
            <person name="Cattolico L."/>
            <person name="Pelletier E."/>
            <person name="Couloux A."/>
            <person name="Segurens B."/>
            <person name="Wincker P."/>
            <person name="D'Hont A."/>
            <person name="Scarpelli C."/>
            <person name="Weissenbach J."/>
            <person name="Salanoubat M."/>
            <person name="Quetier F."/>
            <person name="Yu Y."/>
            <person name="Kim H.R."/>
            <person name="Rambo T."/>
            <person name="Currie J."/>
            <person name="Collura K."/>
            <person name="Luo M."/>
            <person name="Yang T."/>
            <person name="Ammiraju J.S.S."/>
            <person name="Engler F."/>
            <person name="Soderlund C."/>
            <person name="Wing R.A."/>
            <person name="Palmer L.E."/>
            <person name="de la Bastide M."/>
            <person name="Spiegel L."/>
            <person name="Nascimento L."/>
            <person name="Zutavern T."/>
            <person name="O'Shaughnessy A."/>
            <person name="Dike S."/>
            <person name="Dedhia N."/>
            <person name="Preston R."/>
            <person name="Balija V."/>
            <person name="McCombie W.R."/>
            <person name="Chow T."/>
            <person name="Chen H."/>
            <person name="Chung M."/>
            <person name="Chen C."/>
            <person name="Shaw J."/>
            <person name="Wu H."/>
            <person name="Hsiao K."/>
            <person name="Chao Y."/>
            <person name="Chu M."/>
            <person name="Cheng C."/>
            <person name="Hour A."/>
            <person name="Lee P."/>
            <person name="Lin S."/>
            <person name="Lin Y."/>
            <person name="Liou J."/>
            <person name="Liu S."/>
            <person name="Hsing Y."/>
            <person name="Raghuvanshi S."/>
            <person name="Mohanty A."/>
            <person name="Bharti A.K."/>
            <person name="Gaur A."/>
            <person name="Gupta V."/>
            <person name="Kumar D."/>
            <person name="Ravi V."/>
            <person name="Vij S."/>
            <person name="Kapur A."/>
            <person name="Khurana P."/>
            <person name="Khurana P."/>
            <person name="Khurana J.P."/>
            <person name="Tyagi A.K."/>
            <person name="Gaikwad K."/>
            <person name="Singh A."/>
            <person name="Dalal V."/>
            <person name="Srivastava S."/>
            <person name="Dixit A."/>
            <person name="Pal A.K."/>
            <person name="Ghazi I.A."/>
            <person name="Yadav M."/>
            <person name="Pandit A."/>
            <person name="Bhargava A."/>
            <person name="Sureshbabu K."/>
            <person name="Batra K."/>
            <person name="Sharma T.R."/>
            <person name="Mohapatra T."/>
            <person name="Singh N.K."/>
            <person name="Messing J."/>
            <person name="Nelson A.B."/>
            <person name="Fuks G."/>
            <person name="Kavchok S."/>
            <person name="Keizer G."/>
            <person name="Linton E."/>
            <person name="Llaca V."/>
            <person name="Song R."/>
            <person name="Tanyolac B."/>
            <person name="Young S."/>
            <person name="Ho-Il K."/>
            <person name="Hahn J.H."/>
            <person name="Sangsakoo G."/>
            <person name="Vanavichit A."/>
            <person name="de Mattos Luiz.A.T."/>
            <person name="Zimmer P.D."/>
            <person name="Malone G."/>
            <person name="Dellagostin O."/>
            <person name="de Oliveira A.C."/>
            <person name="Bevan M."/>
            <person name="Bancroft I."/>
            <person name="Minx P."/>
            <person name="Cordum H."/>
            <person name="Wilson R."/>
            <person name="Cheng Z."/>
            <person name="Jin W."/>
            <person name="Jiang J."/>
            <person name="Leong S.A."/>
            <person name="Iwama H."/>
            <person name="Gojobori T."/>
            <person name="Itoh T."/>
            <person name="Niimura Y."/>
            <person name="Fujii Y."/>
            <person name="Habara T."/>
            <person name="Sakai H."/>
            <person name="Sato Y."/>
            <person name="Wilson G."/>
            <person name="Kumar K."/>
            <person name="McCouch S."/>
            <person name="Juretic N."/>
            <person name="Hoen D."/>
            <person name="Wright S."/>
            <person name="Bruskiewich R."/>
            <person name="Bureau T."/>
            <person name="Miyao A."/>
            <person name="Hirochika H."/>
            <person name="Nishikawa T."/>
            <person name="Kadowaki K."/>
            <person name="Sugiura M."/>
            <person name="Burr B."/>
            <person name="Sasaki T."/>
        </authorList>
    </citation>
    <scope>NUCLEOTIDE SEQUENCE [LARGE SCALE GENOMIC DNA]</scope>
    <source>
        <strain evidence="19">cv. Nipponbare</strain>
    </source>
</reference>
<reference evidence="18 19" key="2">
    <citation type="journal article" date="2013" name="Plant Cell Physiol.">
        <title>Rice Annotation Project Database (RAP-DB): an integrative and interactive database for rice genomics.</title>
        <authorList>
            <person name="Sakai H."/>
            <person name="Lee S.S."/>
            <person name="Tanaka T."/>
            <person name="Numa H."/>
            <person name="Kim J."/>
            <person name="Kawahara Y."/>
            <person name="Wakimoto H."/>
            <person name="Yang C.C."/>
            <person name="Iwamoto M."/>
            <person name="Abe T."/>
            <person name="Yamada Y."/>
            <person name="Muto A."/>
            <person name="Inokuchi H."/>
            <person name="Ikemura T."/>
            <person name="Matsumoto T."/>
            <person name="Sasaki T."/>
            <person name="Itoh T."/>
        </authorList>
    </citation>
    <scope>NUCLEOTIDE SEQUENCE [LARGE SCALE GENOMIC DNA]</scope>
    <source>
        <strain evidence="19">cv. Nipponbare</strain>
    </source>
</reference>
<evidence type="ECO:0000256" key="9">
    <source>
        <dbReference type="ARBA" id="ARBA00022723"/>
    </source>
</evidence>
<keyword evidence="13" id="KW-0460">Magnesium</keyword>
<dbReference type="EMBL" id="AP014965">
    <property type="protein sequence ID" value="BAT08994.1"/>
    <property type="molecule type" value="Genomic_DNA"/>
</dbReference>
<reference evidence="18 19" key="3">
    <citation type="journal article" date="2013" name="Rice">
        <title>Improvement of the Oryza sativa Nipponbare reference genome using next generation sequence and optical map data.</title>
        <authorList>
            <person name="Kawahara Y."/>
            <person name="de la Bastide M."/>
            <person name="Hamilton J.P."/>
            <person name="Kanamori H."/>
            <person name="McCombie W.R."/>
            <person name="Ouyang S."/>
            <person name="Schwartz D.C."/>
            <person name="Tanaka T."/>
            <person name="Wu J."/>
            <person name="Zhou S."/>
            <person name="Childs K.L."/>
            <person name="Davidson R.M."/>
            <person name="Lin H."/>
            <person name="Quesada-Ocampo L."/>
            <person name="Vaillancourt B."/>
            <person name="Sakai H."/>
            <person name="Lee S.S."/>
            <person name="Kim J."/>
            <person name="Numa H."/>
            <person name="Itoh T."/>
            <person name="Buell C.R."/>
            <person name="Matsumoto T."/>
        </authorList>
    </citation>
    <scope>NUCLEOTIDE SEQUENCE [LARGE SCALE GENOMIC DNA]</scope>
    <source>
        <strain evidence="19">cv. Nipponbare</strain>
    </source>
</reference>
<evidence type="ECO:0000259" key="17">
    <source>
        <dbReference type="Pfam" id="PF05770"/>
    </source>
</evidence>
<name>A0A0N7KR45_ORYSJ</name>
<evidence type="ECO:0000256" key="1">
    <source>
        <dbReference type="ARBA" id="ARBA00000084"/>
    </source>
</evidence>
<dbReference type="PANTHER" id="PTHR14217:SF1">
    <property type="entry name" value="INOSITOL-TETRAKISPHOSPHATE 1-KINASE"/>
    <property type="match status" value="1"/>
</dbReference>
<dbReference type="SUPFAM" id="SSF56059">
    <property type="entry name" value="Glutathione synthetase ATP-binding domain-like"/>
    <property type="match status" value="1"/>
</dbReference>
<comment type="catalytic activity">
    <reaction evidence="2">
        <text>1D-myo-inositol 1,3,4-trisphosphate + ATP = 1D-myo-inositol 1,3,4,6-tetrakisphosphate + ADP + H(+)</text>
        <dbReference type="Rhea" id="RHEA:20940"/>
        <dbReference type="ChEBI" id="CHEBI:15378"/>
        <dbReference type="ChEBI" id="CHEBI:30616"/>
        <dbReference type="ChEBI" id="CHEBI:57660"/>
        <dbReference type="ChEBI" id="CHEBI:58414"/>
        <dbReference type="ChEBI" id="CHEBI:456216"/>
        <dbReference type="EC" id="2.7.1.159"/>
    </reaction>
</comment>
<evidence type="ECO:0000256" key="6">
    <source>
        <dbReference type="ARBA" id="ARBA00011245"/>
    </source>
</evidence>
<evidence type="ECO:0000256" key="3">
    <source>
        <dbReference type="ARBA" id="ARBA00000680"/>
    </source>
</evidence>
<comment type="catalytic activity">
    <reaction evidence="1">
        <text>1D-myo-inositol 3,4,5,6-tetrakisphosphate + ATP = 1D-myo-inositol 1,3,4,5,6-pentakisphosphate + ADP + H(+)</text>
        <dbReference type="Rhea" id="RHEA:12452"/>
        <dbReference type="ChEBI" id="CHEBI:15378"/>
        <dbReference type="ChEBI" id="CHEBI:30616"/>
        <dbReference type="ChEBI" id="CHEBI:57539"/>
        <dbReference type="ChEBI" id="CHEBI:57733"/>
        <dbReference type="ChEBI" id="CHEBI:456216"/>
        <dbReference type="EC" id="2.7.1.134"/>
    </reaction>
</comment>
<evidence type="ECO:0007829" key="20">
    <source>
        <dbReference type="PeptideAtlas" id="A0A0N7KR45"/>
    </source>
</evidence>
<evidence type="ECO:0000256" key="2">
    <source>
        <dbReference type="ARBA" id="ARBA00000399"/>
    </source>
</evidence>
<gene>
    <name evidence="18" type="ordered locus">Os09g0518700</name>
    <name evidence="18" type="ORF">OSNPB_090518700</name>
</gene>
<keyword evidence="12" id="KW-0067">ATP-binding</keyword>
<evidence type="ECO:0000256" key="10">
    <source>
        <dbReference type="ARBA" id="ARBA00022741"/>
    </source>
</evidence>